<dbReference type="GO" id="GO:0009086">
    <property type="term" value="P:methionine biosynthetic process"/>
    <property type="evidence" value="ECO:0007669"/>
    <property type="project" value="UniProtKB-KW"/>
</dbReference>
<keyword evidence="11" id="KW-0028">Amino-acid biosynthesis</keyword>
<dbReference type="InterPro" id="IPR020631">
    <property type="entry name" value="THF_DH/CycHdrlase_NAD-bd_dom"/>
</dbReference>
<feature type="binding site" evidence="11">
    <location>
        <begin position="165"/>
        <end position="167"/>
    </location>
    <ligand>
        <name>NADP(+)</name>
        <dbReference type="ChEBI" id="CHEBI:58349"/>
    </ligand>
</feature>
<dbReference type="EC" id="3.5.4.9" evidence="11"/>
<dbReference type="EC" id="1.5.1.5" evidence="11"/>
<dbReference type="InterPro" id="IPR000672">
    <property type="entry name" value="THF_DH/CycHdrlase"/>
</dbReference>
<dbReference type="InterPro" id="IPR020630">
    <property type="entry name" value="THF_DH/CycHdrlase_cat_dom"/>
</dbReference>
<keyword evidence="10 11" id="KW-0511">Multifunctional enzyme</keyword>
<comment type="catalytic activity">
    <reaction evidence="11">
        <text>(6R)-5,10-methylene-5,6,7,8-tetrahydrofolate + NADP(+) = (6R)-5,10-methenyltetrahydrofolate + NADPH</text>
        <dbReference type="Rhea" id="RHEA:22812"/>
        <dbReference type="ChEBI" id="CHEBI:15636"/>
        <dbReference type="ChEBI" id="CHEBI:57455"/>
        <dbReference type="ChEBI" id="CHEBI:57783"/>
        <dbReference type="ChEBI" id="CHEBI:58349"/>
        <dbReference type="EC" id="1.5.1.5"/>
    </reaction>
</comment>
<evidence type="ECO:0000256" key="3">
    <source>
        <dbReference type="ARBA" id="ARBA00022563"/>
    </source>
</evidence>
<keyword evidence="3 11" id="KW-0554">One-carbon metabolism</keyword>
<evidence type="ECO:0000313" key="14">
    <source>
        <dbReference type="EMBL" id="OGY92379.1"/>
    </source>
</evidence>
<sequence>MAAKILSGHEISAEIKAELVVRVERLKEKDVKPSLLLIRVGEDPASTSYVKQKRKTAEALGIGSRVLELPAHVEETTLLTVIGRGNADPAFHGVLVQLPLPSHISEARVANAIRPLKDVDCFHPRNVGKLHMGDPYLIPCTPHGIQQMLLRSGYEPAGRHIVICGRSNLVGRPLAALLSQKNPRANATVTLCHSGTPNLPRLTAQADILVSAIGSPGFIKPNMVRDGAVVIDVGVTRIDDPEAASGYRLVGDVDILSTDDDFATVPDKAAALTPVPGGVGPMTVTMLMWNTVIAAERQLSRTGDLS</sequence>
<dbReference type="CDD" id="cd01080">
    <property type="entry name" value="NAD_bind_m-THF_DH_Cyclohyd"/>
    <property type="match status" value="1"/>
</dbReference>
<keyword evidence="6 11" id="KW-0521">NADP</keyword>
<dbReference type="InterPro" id="IPR020867">
    <property type="entry name" value="THF_DH/CycHdrlase_CS"/>
</dbReference>
<comment type="caution">
    <text evidence="11">Lacks conserved residue(s) required for the propagation of feature annotation.</text>
</comment>
<accession>A0A1G2BUV7</accession>
<evidence type="ECO:0000259" key="12">
    <source>
        <dbReference type="Pfam" id="PF00763"/>
    </source>
</evidence>
<comment type="catalytic activity">
    <reaction evidence="11">
        <text>(6R)-5,10-methenyltetrahydrofolate + H2O = (6R)-10-formyltetrahydrofolate + H(+)</text>
        <dbReference type="Rhea" id="RHEA:23700"/>
        <dbReference type="ChEBI" id="CHEBI:15377"/>
        <dbReference type="ChEBI" id="CHEBI:15378"/>
        <dbReference type="ChEBI" id="CHEBI:57455"/>
        <dbReference type="ChEBI" id="CHEBI:195366"/>
        <dbReference type="EC" id="3.5.4.9"/>
    </reaction>
</comment>
<evidence type="ECO:0000313" key="15">
    <source>
        <dbReference type="Proteomes" id="UP000177349"/>
    </source>
</evidence>
<evidence type="ECO:0000256" key="11">
    <source>
        <dbReference type="HAMAP-Rule" id="MF_01576"/>
    </source>
</evidence>
<name>A0A1G2BUV7_9BACT</name>
<feature type="domain" description="Tetrahydrofolate dehydrogenase/cyclohydrolase catalytic" evidence="12">
    <location>
        <begin position="6"/>
        <end position="120"/>
    </location>
</feature>
<keyword evidence="4 11" id="KW-0658">Purine biosynthesis</keyword>
<evidence type="ECO:0000256" key="2">
    <source>
        <dbReference type="ARBA" id="ARBA00011738"/>
    </source>
</evidence>
<dbReference type="EMBL" id="MHKN01000018">
    <property type="protein sequence ID" value="OGY92379.1"/>
    <property type="molecule type" value="Genomic_DNA"/>
</dbReference>
<evidence type="ECO:0000256" key="5">
    <source>
        <dbReference type="ARBA" id="ARBA00022801"/>
    </source>
</evidence>
<dbReference type="GO" id="GO:0004488">
    <property type="term" value="F:methylenetetrahydrofolate dehydrogenase (NADP+) activity"/>
    <property type="evidence" value="ECO:0007669"/>
    <property type="project" value="UniProtKB-UniRule"/>
</dbReference>
<gene>
    <name evidence="11" type="primary">folD</name>
    <name evidence="14" type="ORF">A3B31_03445</name>
</gene>
<dbReference type="InterPro" id="IPR036291">
    <property type="entry name" value="NAD(P)-bd_dom_sf"/>
</dbReference>
<dbReference type="InterPro" id="IPR046346">
    <property type="entry name" value="Aminoacid_DH-like_N_sf"/>
</dbReference>
<comment type="function">
    <text evidence="11">Catalyzes the oxidation of 5,10-methylenetetrahydrofolate to 5,10-methenyltetrahydrofolate and then the hydrolysis of 5,10-methenyltetrahydrofolate to 10-formyltetrahydrofolate.</text>
</comment>
<evidence type="ECO:0000256" key="9">
    <source>
        <dbReference type="ARBA" id="ARBA00023167"/>
    </source>
</evidence>
<keyword evidence="8 11" id="KW-0368">Histidine biosynthesis</keyword>
<dbReference type="Pfam" id="PF02882">
    <property type="entry name" value="THF_DHG_CYH_C"/>
    <property type="match status" value="1"/>
</dbReference>
<feature type="binding site" evidence="11">
    <location>
        <position position="235"/>
    </location>
    <ligand>
        <name>NADP(+)</name>
        <dbReference type="ChEBI" id="CHEBI:58349"/>
    </ligand>
</feature>
<protein>
    <recommendedName>
        <fullName evidence="11">Bifunctional protein FolD</fullName>
    </recommendedName>
    <domain>
        <recommendedName>
            <fullName evidence="11">Methylenetetrahydrofolate dehydrogenase</fullName>
            <ecNumber evidence="11">1.5.1.5</ecNumber>
        </recommendedName>
    </domain>
    <domain>
        <recommendedName>
            <fullName evidence="11">Methenyltetrahydrofolate cyclohydrolase</fullName>
            <ecNumber evidence="11">3.5.4.9</ecNumber>
        </recommendedName>
    </domain>
</protein>
<dbReference type="SUPFAM" id="SSF51735">
    <property type="entry name" value="NAD(P)-binding Rossmann-fold domains"/>
    <property type="match status" value="1"/>
</dbReference>
<dbReference type="PANTHER" id="PTHR48099">
    <property type="entry name" value="C-1-TETRAHYDROFOLATE SYNTHASE, CYTOPLASMIC-RELATED"/>
    <property type="match status" value="1"/>
</dbReference>
<keyword evidence="5 11" id="KW-0378">Hydrolase</keyword>
<organism evidence="14 15">
    <name type="scientific">Candidatus Komeilibacteria bacterium RIFCSPLOWO2_01_FULL_53_11</name>
    <dbReference type="NCBI Taxonomy" id="1798552"/>
    <lineage>
        <taxon>Bacteria</taxon>
        <taxon>Candidatus Komeiliibacteriota</taxon>
    </lineage>
</organism>
<comment type="subunit">
    <text evidence="2 11">Homodimer.</text>
</comment>
<dbReference type="Pfam" id="PF00763">
    <property type="entry name" value="THF_DHG_CYH"/>
    <property type="match status" value="1"/>
</dbReference>
<dbReference type="SUPFAM" id="SSF53223">
    <property type="entry name" value="Aminoacid dehydrogenase-like, N-terminal domain"/>
    <property type="match status" value="1"/>
</dbReference>
<dbReference type="PROSITE" id="PS00767">
    <property type="entry name" value="THF_DHG_CYH_2"/>
    <property type="match status" value="1"/>
</dbReference>
<comment type="pathway">
    <text evidence="1 11">One-carbon metabolism; tetrahydrofolate interconversion.</text>
</comment>
<dbReference type="GO" id="GO:0035999">
    <property type="term" value="P:tetrahydrofolate interconversion"/>
    <property type="evidence" value="ECO:0007669"/>
    <property type="project" value="UniProtKB-UniRule"/>
</dbReference>
<evidence type="ECO:0000256" key="4">
    <source>
        <dbReference type="ARBA" id="ARBA00022755"/>
    </source>
</evidence>
<keyword evidence="9 11" id="KW-0486">Methionine biosynthesis</keyword>
<dbReference type="PANTHER" id="PTHR48099:SF5">
    <property type="entry name" value="C-1-TETRAHYDROFOLATE SYNTHASE, CYTOPLASMIC"/>
    <property type="match status" value="1"/>
</dbReference>
<reference evidence="14 15" key="1">
    <citation type="journal article" date="2016" name="Nat. Commun.">
        <title>Thousands of microbial genomes shed light on interconnected biogeochemical processes in an aquifer system.</title>
        <authorList>
            <person name="Anantharaman K."/>
            <person name="Brown C.T."/>
            <person name="Hug L.A."/>
            <person name="Sharon I."/>
            <person name="Castelle C.J."/>
            <person name="Probst A.J."/>
            <person name="Thomas B.C."/>
            <person name="Singh A."/>
            <person name="Wilkins M.J."/>
            <person name="Karaoz U."/>
            <person name="Brodie E.L."/>
            <person name="Williams K.H."/>
            <person name="Hubbard S.S."/>
            <person name="Banfield J.F."/>
        </authorList>
    </citation>
    <scope>NUCLEOTIDE SEQUENCE [LARGE SCALE GENOMIC DNA]</scope>
</reference>
<proteinExistence type="inferred from homology"/>
<comment type="caution">
    <text evidence="14">The sequence shown here is derived from an EMBL/GenBank/DDBJ whole genome shotgun (WGS) entry which is preliminary data.</text>
</comment>
<evidence type="ECO:0000259" key="13">
    <source>
        <dbReference type="Pfam" id="PF02882"/>
    </source>
</evidence>
<evidence type="ECO:0000256" key="10">
    <source>
        <dbReference type="ARBA" id="ARBA00023268"/>
    </source>
</evidence>
<evidence type="ECO:0000256" key="7">
    <source>
        <dbReference type="ARBA" id="ARBA00023002"/>
    </source>
</evidence>
<dbReference type="Gene3D" id="3.40.50.10860">
    <property type="entry name" value="Leucine Dehydrogenase, chain A, domain 1"/>
    <property type="match status" value="1"/>
</dbReference>
<dbReference type="UniPathway" id="UPA00193"/>
<dbReference type="Proteomes" id="UP000177349">
    <property type="component" value="Unassembled WGS sequence"/>
</dbReference>
<dbReference type="FunFam" id="3.40.50.10860:FF:000005">
    <property type="entry name" value="C-1-tetrahydrofolate synthase, cytoplasmic, putative"/>
    <property type="match status" value="1"/>
</dbReference>
<dbReference type="GO" id="GO:0006164">
    <property type="term" value="P:purine nucleotide biosynthetic process"/>
    <property type="evidence" value="ECO:0007669"/>
    <property type="project" value="UniProtKB-KW"/>
</dbReference>
<comment type="similarity">
    <text evidence="11">Belongs to the tetrahydrofolate dehydrogenase/cyclohydrolase family.</text>
</comment>
<dbReference type="PRINTS" id="PR00085">
    <property type="entry name" value="THFDHDRGNASE"/>
</dbReference>
<dbReference type="FunFam" id="3.40.50.720:FF:000006">
    <property type="entry name" value="Bifunctional protein FolD"/>
    <property type="match status" value="1"/>
</dbReference>
<dbReference type="AlphaFoldDB" id="A0A1G2BUV7"/>
<feature type="domain" description="Tetrahydrofolate dehydrogenase/cyclohydrolase NAD(P)-binding" evidence="13">
    <location>
        <begin position="139"/>
        <end position="298"/>
    </location>
</feature>
<dbReference type="Gene3D" id="3.40.50.720">
    <property type="entry name" value="NAD(P)-binding Rossmann-like Domain"/>
    <property type="match status" value="1"/>
</dbReference>
<dbReference type="GO" id="GO:0000105">
    <property type="term" value="P:L-histidine biosynthetic process"/>
    <property type="evidence" value="ECO:0007669"/>
    <property type="project" value="UniProtKB-KW"/>
</dbReference>
<evidence type="ECO:0000256" key="6">
    <source>
        <dbReference type="ARBA" id="ARBA00022857"/>
    </source>
</evidence>
<dbReference type="GO" id="GO:0005829">
    <property type="term" value="C:cytosol"/>
    <property type="evidence" value="ECO:0007669"/>
    <property type="project" value="TreeGrafter"/>
</dbReference>
<dbReference type="GO" id="GO:0004477">
    <property type="term" value="F:methenyltetrahydrofolate cyclohydrolase activity"/>
    <property type="evidence" value="ECO:0007669"/>
    <property type="project" value="UniProtKB-UniRule"/>
</dbReference>
<dbReference type="HAMAP" id="MF_01576">
    <property type="entry name" value="THF_DHG_CYH"/>
    <property type="match status" value="1"/>
</dbReference>
<evidence type="ECO:0000256" key="1">
    <source>
        <dbReference type="ARBA" id="ARBA00004777"/>
    </source>
</evidence>
<keyword evidence="7 11" id="KW-0560">Oxidoreductase</keyword>
<evidence type="ECO:0000256" key="8">
    <source>
        <dbReference type="ARBA" id="ARBA00023102"/>
    </source>
</evidence>